<accession>A0AAQ1P4S2</accession>
<evidence type="ECO:0000313" key="2">
    <source>
        <dbReference type="Proteomes" id="UP000234460"/>
    </source>
</evidence>
<evidence type="ECO:0000313" key="1">
    <source>
        <dbReference type="EMBL" id="SOR63727.1"/>
    </source>
</evidence>
<name>A0AAQ1P4S2_LEPIR</name>
<comment type="caution">
    <text evidence="1">The sequence shown here is derived from an EMBL/GenBank/DDBJ whole genome shotgun (WGS) entry which is preliminary data.</text>
</comment>
<organism evidence="1 2">
    <name type="scientific">Leptospira interrogans serovar Manilae</name>
    <dbReference type="NCBI Taxonomy" id="214675"/>
    <lineage>
        <taxon>Bacteria</taxon>
        <taxon>Pseudomonadati</taxon>
        <taxon>Spirochaetota</taxon>
        <taxon>Spirochaetia</taxon>
        <taxon>Leptospirales</taxon>
        <taxon>Leptospiraceae</taxon>
        <taxon>Leptospira</taxon>
    </lineage>
</organism>
<gene>
    <name evidence="1" type="ORF">LMANV2_80077</name>
</gene>
<protein>
    <submittedName>
        <fullName evidence="1">Uncharacterized protein</fullName>
    </submittedName>
</protein>
<dbReference type="EMBL" id="OEJX01000078">
    <property type="protein sequence ID" value="SOR63727.1"/>
    <property type="molecule type" value="Genomic_DNA"/>
</dbReference>
<reference evidence="1 2" key="1">
    <citation type="submission" date="2017-11" db="EMBL/GenBank/DDBJ databases">
        <authorList>
            <person name="Lechat P."/>
        </authorList>
    </citation>
    <scope>NUCLEOTIDE SEQUENCE [LARGE SCALE GENOMIC DNA]</scope>
    <source>
        <strain evidence="1">L495</strain>
    </source>
</reference>
<dbReference type="Proteomes" id="UP000234460">
    <property type="component" value="Chromosome LMANV2"/>
</dbReference>
<proteinExistence type="predicted"/>
<dbReference type="AlphaFoldDB" id="A0AAQ1P4S2"/>
<sequence length="47" mass="5643">MFWFVQLLEILKELNSQTIESKLNKQSDLTVNIYKVFSFKNNWGSFL</sequence>